<evidence type="ECO:0000259" key="1">
    <source>
        <dbReference type="Pfam" id="PF15572"/>
    </source>
</evidence>
<dbReference type="AlphaFoldDB" id="A0A1Z2SMF2"/>
<evidence type="ECO:0000313" key="3">
    <source>
        <dbReference type="Proteomes" id="UP000196708"/>
    </source>
</evidence>
<feature type="domain" description="Immunity protein 45" evidence="1">
    <location>
        <begin position="3"/>
        <end position="93"/>
    </location>
</feature>
<dbReference type="EMBL" id="CP018836">
    <property type="protein sequence ID" value="ASA58315.1"/>
    <property type="molecule type" value="Genomic_DNA"/>
</dbReference>
<gene>
    <name evidence="2" type="ORF">BSQ33_19460</name>
</gene>
<sequence>MKLVDSPTEQIYRGSVLRFPATHPYEKFVDFMVFEQHQDNTRGMGLMVTSGYKAGLISIVLPSESGKTSVDKAWLIANWNKWVYPDCNVEDVYLIDCYKI</sequence>
<dbReference type="OrthoDB" id="1149257at2"/>
<proteinExistence type="predicted"/>
<accession>A0A1Z2SMF2</accession>
<organism evidence="2 3">
    <name type="scientific">Vibrio gazogenes</name>
    <dbReference type="NCBI Taxonomy" id="687"/>
    <lineage>
        <taxon>Bacteria</taxon>
        <taxon>Pseudomonadati</taxon>
        <taxon>Pseudomonadota</taxon>
        <taxon>Gammaproteobacteria</taxon>
        <taxon>Vibrionales</taxon>
        <taxon>Vibrionaceae</taxon>
        <taxon>Vibrio</taxon>
    </lineage>
</organism>
<evidence type="ECO:0000313" key="2">
    <source>
        <dbReference type="EMBL" id="ASA58315.1"/>
    </source>
</evidence>
<dbReference type="Proteomes" id="UP000196708">
    <property type="component" value="Chromosome 2"/>
</dbReference>
<name>A0A1Z2SMF2_VIBGA</name>
<dbReference type="Pfam" id="PF15572">
    <property type="entry name" value="Imm45"/>
    <property type="match status" value="1"/>
</dbReference>
<dbReference type="KEGG" id="vga:BSQ33_19460"/>
<protein>
    <recommendedName>
        <fullName evidence="1">Immunity protein 45 domain-containing protein</fullName>
    </recommendedName>
</protein>
<dbReference type="InterPro" id="IPR029077">
    <property type="entry name" value="Imm45"/>
</dbReference>
<reference evidence="2 3" key="1">
    <citation type="submission" date="2016-12" db="EMBL/GenBank/DDBJ databases">
        <authorList>
            <person name="Song W.-J."/>
            <person name="Kurnit D.M."/>
        </authorList>
    </citation>
    <scope>NUCLEOTIDE SEQUENCE [LARGE SCALE GENOMIC DNA]</scope>
    <source>
        <strain evidence="2 3">ATCC 43942</strain>
    </source>
</reference>